<dbReference type="PANTHER" id="PTHR42885">
    <property type="entry name" value="HISTIDINOL-PHOSPHATE AMINOTRANSFERASE-RELATED"/>
    <property type="match status" value="1"/>
</dbReference>
<comment type="caution">
    <text evidence="11">The sequence shown here is derived from an EMBL/GenBank/DDBJ whole genome shotgun (WGS) entry which is preliminary data.</text>
</comment>
<evidence type="ECO:0000256" key="3">
    <source>
        <dbReference type="ARBA" id="ARBA00011738"/>
    </source>
</evidence>
<dbReference type="InterPro" id="IPR015424">
    <property type="entry name" value="PyrdxlP-dep_Trfase"/>
</dbReference>
<evidence type="ECO:0000256" key="6">
    <source>
        <dbReference type="ARBA" id="ARBA00022679"/>
    </source>
</evidence>
<dbReference type="NCBIfam" id="TIGR01141">
    <property type="entry name" value="hisC"/>
    <property type="match status" value="1"/>
</dbReference>
<protein>
    <submittedName>
        <fullName evidence="11">Histidinol-phosphate transaminase</fullName>
        <ecNumber evidence="11">2.6.1.9</ecNumber>
    </submittedName>
</protein>
<accession>A0ABR7PD82</accession>
<evidence type="ECO:0000256" key="1">
    <source>
        <dbReference type="ARBA" id="ARBA00001933"/>
    </source>
</evidence>
<sequence>MTYVLPEKLKDLNPYDPVTEDFRIHLDANESFCEVPENIRQEILNAVSNVAFNRYPDPYARKLCEKAGAYYHVDPKLLTAGNGSDELISLVVPYFLDEGDTMLVAVPDFSMYWFYAPFHKIKVESLQKENSMKTSAEEILQRAKEKNAKLLIFSNPCNPTSLGIGRDDIIKIIEGTDALVIVDEAYMEFENENNSVLNEVENYDNLIVLKTCSKAFGMAAIRLGIAVTNEKLTGILHAIKAPYNVNSVTQAIGCVLFSHPEYLASCIDALKASRDELYQAVKAMEDKKTEIETVYETSTNFIFMKVKRAKEVFEALKQRGISIRFMNGYLRVTAGTKAENKEVMEALWELIQ</sequence>
<keyword evidence="6 11" id="KW-0808">Transferase</keyword>
<evidence type="ECO:0000256" key="5">
    <source>
        <dbReference type="ARBA" id="ARBA00022605"/>
    </source>
</evidence>
<dbReference type="InterPro" id="IPR005861">
    <property type="entry name" value="HisP_aminotrans"/>
</dbReference>
<comment type="cofactor">
    <cofactor evidence="1">
        <name>pyridoxal 5'-phosphate</name>
        <dbReference type="ChEBI" id="CHEBI:597326"/>
    </cofactor>
</comment>
<name>A0ABR7PD82_9FIRM</name>
<dbReference type="Gene3D" id="3.40.640.10">
    <property type="entry name" value="Type I PLP-dependent aspartate aminotransferase-like (Major domain)"/>
    <property type="match status" value="1"/>
</dbReference>
<dbReference type="EMBL" id="JACRTP010000004">
    <property type="protein sequence ID" value="MBC8629188.1"/>
    <property type="molecule type" value="Genomic_DNA"/>
</dbReference>
<dbReference type="SUPFAM" id="SSF53383">
    <property type="entry name" value="PLP-dependent transferases"/>
    <property type="match status" value="1"/>
</dbReference>
<dbReference type="InterPro" id="IPR004839">
    <property type="entry name" value="Aminotransferase_I/II_large"/>
</dbReference>
<proteinExistence type="inferred from homology"/>
<organism evidence="11 12">
    <name type="scientific">Blautia stercoris</name>
    <dbReference type="NCBI Taxonomy" id="871664"/>
    <lineage>
        <taxon>Bacteria</taxon>
        <taxon>Bacillati</taxon>
        <taxon>Bacillota</taxon>
        <taxon>Clostridia</taxon>
        <taxon>Lachnospirales</taxon>
        <taxon>Lachnospiraceae</taxon>
        <taxon>Blautia</taxon>
    </lineage>
</organism>
<dbReference type="InterPro" id="IPR015422">
    <property type="entry name" value="PyrdxlP-dep_Trfase_small"/>
</dbReference>
<evidence type="ECO:0000259" key="10">
    <source>
        <dbReference type="Pfam" id="PF00155"/>
    </source>
</evidence>
<keyword evidence="4 11" id="KW-0032">Aminotransferase</keyword>
<reference evidence="11 12" key="1">
    <citation type="submission" date="2020-08" db="EMBL/GenBank/DDBJ databases">
        <title>Genome public.</title>
        <authorList>
            <person name="Liu C."/>
            <person name="Sun Q."/>
        </authorList>
    </citation>
    <scope>NUCLEOTIDE SEQUENCE [LARGE SCALE GENOMIC DNA]</scope>
    <source>
        <strain evidence="11 12">3_YM_SP_D4_24.mj</strain>
    </source>
</reference>
<evidence type="ECO:0000256" key="2">
    <source>
        <dbReference type="ARBA" id="ARBA00007970"/>
    </source>
</evidence>
<dbReference type="InterPro" id="IPR015421">
    <property type="entry name" value="PyrdxlP-dep_Trfase_major"/>
</dbReference>
<evidence type="ECO:0000256" key="7">
    <source>
        <dbReference type="ARBA" id="ARBA00022898"/>
    </source>
</evidence>
<comment type="pathway">
    <text evidence="9">Amino-acid biosynthesis.</text>
</comment>
<feature type="domain" description="Aminotransferase class I/classII large" evidence="10">
    <location>
        <begin position="24"/>
        <end position="347"/>
    </location>
</feature>
<gene>
    <name evidence="11" type="primary">hisC</name>
    <name evidence="11" type="ORF">H8712_11285</name>
</gene>
<evidence type="ECO:0000256" key="4">
    <source>
        <dbReference type="ARBA" id="ARBA00022576"/>
    </source>
</evidence>
<dbReference type="EC" id="2.6.1.9" evidence="11"/>
<dbReference type="Pfam" id="PF00155">
    <property type="entry name" value="Aminotran_1_2"/>
    <property type="match status" value="1"/>
</dbReference>
<dbReference type="Proteomes" id="UP000661649">
    <property type="component" value="Unassembled WGS sequence"/>
</dbReference>
<keyword evidence="8" id="KW-0368">Histidine biosynthesis</keyword>
<dbReference type="PANTHER" id="PTHR42885:SF2">
    <property type="entry name" value="HISTIDINOL-PHOSPHATE AMINOTRANSFERASE"/>
    <property type="match status" value="1"/>
</dbReference>
<dbReference type="Gene3D" id="3.90.1150.10">
    <property type="entry name" value="Aspartate Aminotransferase, domain 1"/>
    <property type="match status" value="1"/>
</dbReference>
<evidence type="ECO:0000313" key="12">
    <source>
        <dbReference type="Proteomes" id="UP000661649"/>
    </source>
</evidence>
<comment type="subunit">
    <text evidence="3">Homodimer.</text>
</comment>
<evidence type="ECO:0000256" key="9">
    <source>
        <dbReference type="ARBA" id="ARBA00029440"/>
    </source>
</evidence>
<dbReference type="RefSeq" id="WP_118701359.1">
    <property type="nucleotide sequence ID" value="NZ_JACRTP010000004.1"/>
</dbReference>
<keyword evidence="7" id="KW-0663">Pyridoxal phosphate</keyword>
<evidence type="ECO:0000313" key="11">
    <source>
        <dbReference type="EMBL" id="MBC8629188.1"/>
    </source>
</evidence>
<dbReference type="CDD" id="cd00609">
    <property type="entry name" value="AAT_like"/>
    <property type="match status" value="1"/>
</dbReference>
<comment type="similarity">
    <text evidence="2">Belongs to the class-II pyridoxal-phosphate-dependent aminotransferase family. Histidinol-phosphate aminotransferase subfamily.</text>
</comment>
<evidence type="ECO:0000256" key="8">
    <source>
        <dbReference type="ARBA" id="ARBA00023102"/>
    </source>
</evidence>
<keyword evidence="12" id="KW-1185">Reference proteome</keyword>
<dbReference type="GO" id="GO:0004400">
    <property type="term" value="F:histidinol-phosphate transaminase activity"/>
    <property type="evidence" value="ECO:0007669"/>
    <property type="project" value="UniProtKB-EC"/>
</dbReference>
<keyword evidence="5" id="KW-0028">Amino-acid biosynthesis</keyword>